<reference evidence="1 2" key="1">
    <citation type="submission" date="2017-09" db="EMBL/GenBank/DDBJ databases">
        <title>WGS assembly of Aquilegia coerulea Goldsmith.</title>
        <authorList>
            <person name="Hodges S."/>
            <person name="Kramer E."/>
            <person name="Nordborg M."/>
            <person name="Tomkins J."/>
            <person name="Borevitz J."/>
            <person name="Derieg N."/>
            <person name="Yan J."/>
            <person name="Mihaltcheva S."/>
            <person name="Hayes R.D."/>
            <person name="Rokhsar D."/>
        </authorList>
    </citation>
    <scope>NUCLEOTIDE SEQUENCE [LARGE SCALE GENOMIC DNA]</scope>
    <source>
        <strain evidence="2">cv. Goldsmith</strain>
    </source>
</reference>
<keyword evidence="2" id="KW-1185">Reference proteome</keyword>
<sequence>MIGGRNCPLVFFISSPLEFSIESLKSHTQGVFIYYIIRLVFHNGRSYVQLAWLMHAFQANRIIHQEN</sequence>
<proteinExistence type="predicted"/>
<evidence type="ECO:0000313" key="2">
    <source>
        <dbReference type="Proteomes" id="UP000230069"/>
    </source>
</evidence>
<protein>
    <submittedName>
        <fullName evidence="1">Uncharacterized protein</fullName>
    </submittedName>
</protein>
<dbReference type="InParanoid" id="A0A2G5CDQ9"/>
<accession>A0A2G5CDQ9</accession>
<gene>
    <name evidence="1" type="ORF">AQUCO_06000055v1</name>
</gene>
<evidence type="ECO:0000313" key="1">
    <source>
        <dbReference type="EMBL" id="PIA29415.1"/>
    </source>
</evidence>
<organism evidence="1 2">
    <name type="scientific">Aquilegia coerulea</name>
    <name type="common">Rocky mountain columbine</name>
    <dbReference type="NCBI Taxonomy" id="218851"/>
    <lineage>
        <taxon>Eukaryota</taxon>
        <taxon>Viridiplantae</taxon>
        <taxon>Streptophyta</taxon>
        <taxon>Embryophyta</taxon>
        <taxon>Tracheophyta</taxon>
        <taxon>Spermatophyta</taxon>
        <taxon>Magnoliopsida</taxon>
        <taxon>Ranunculales</taxon>
        <taxon>Ranunculaceae</taxon>
        <taxon>Thalictroideae</taxon>
        <taxon>Aquilegia</taxon>
    </lineage>
</organism>
<name>A0A2G5CDQ9_AQUCA</name>
<dbReference type="EMBL" id="KZ305077">
    <property type="protein sequence ID" value="PIA29415.1"/>
    <property type="molecule type" value="Genomic_DNA"/>
</dbReference>
<dbReference type="Proteomes" id="UP000230069">
    <property type="component" value="Unassembled WGS sequence"/>
</dbReference>
<dbReference type="AlphaFoldDB" id="A0A2G5CDQ9"/>